<keyword evidence="14" id="KW-1185">Reference proteome</keyword>
<evidence type="ECO:0000256" key="1">
    <source>
        <dbReference type="ARBA" id="ARBA00002949"/>
    </source>
</evidence>
<keyword evidence="4 10" id="KW-0813">Transport</keyword>
<gene>
    <name evidence="13" type="primary">modB</name>
    <name evidence="13" type="ordered locus">HMU12910</name>
</gene>
<evidence type="ECO:0000256" key="9">
    <source>
        <dbReference type="ARBA" id="ARBA00023136"/>
    </source>
</evidence>
<dbReference type="RefSeq" id="WP_013023612.1">
    <property type="nucleotide sequence ID" value="NC_013949.1"/>
</dbReference>
<proteinExistence type="inferred from homology"/>
<keyword evidence="8 10" id="KW-1133">Transmembrane helix</keyword>
<dbReference type="Proteomes" id="UP000001522">
    <property type="component" value="Chromosome"/>
</dbReference>
<dbReference type="SUPFAM" id="SSF161098">
    <property type="entry name" value="MetI-like"/>
    <property type="match status" value="1"/>
</dbReference>
<dbReference type="PROSITE" id="PS50928">
    <property type="entry name" value="ABC_TM1"/>
    <property type="match status" value="1"/>
</dbReference>
<name>D3UJ70_HELM1</name>
<evidence type="ECO:0000256" key="6">
    <source>
        <dbReference type="ARBA" id="ARBA00022505"/>
    </source>
</evidence>
<sequence>MNFDKDFIQTLLLSLKLATYTTIILLPIGIALGYYLAFTSHRLKLLIETIIWMPLVLPPTVLGFYLLIAFSPNYFFGAFLEKHFHIRLVFSFPGIVIGSVIFSLPFMVNPIKNALASLPPSLKEASYTLGKGRIFTLFFVLLPNSISSILLAIITTFAHTIGEFGVVLMLGGDIKGVSRVASIAIYTQAEMLNYSTAHHYALILTITSFALLFIVIFIHHKFQNRGIL</sequence>
<evidence type="ECO:0000256" key="10">
    <source>
        <dbReference type="RuleBase" id="RU363032"/>
    </source>
</evidence>
<evidence type="ECO:0000256" key="7">
    <source>
        <dbReference type="ARBA" id="ARBA00022692"/>
    </source>
</evidence>
<evidence type="ECO:0000259" key="12">
    <source>
        <dbReference type="PROSITE" id="PS50928"/>
    </source>
</evidence>
<keyword evidence="5 11" id="KW-1003">Cell membrane</keyword>
<evidence type="ECO:0000256" key="3">
    <source>
        <dbReference type="ARBA" id="ARBA00007069"/>
    </source>
</evidence>
<reference evidence="13 14" key="1">
    <citation type="journal article" date="2010" name="BMC Genomics">
        <title>Comparative genomics and proteomics of Helicobacter mustelae, an ulcerogenic and carcinogenic gastric pathogen.</title>
        <authorList>
            <person name="O'Toole P.W."/>
            <person name="Snelling W.J."/>
            <person name="Canchaya C."/>
            <person name="Forde B.M."/>
            <person name="Hardie K.R."/>
            <person name="Josenhans C."/>
            <person name="Graham R.L.J."/>
            <person name="McMullan G."/>
            <person name="Parkhill J."/>
            <person name="Belda E."/>
            <person name="Bentley S.D."/>
        </authorList>
    </citation>
    <scope>NUCLEOTIDE SEQUENCE [LARGE SCALE GENOMIC DNA]</scope>
    <source>
        <strain evidence="14">ATCC 43772 / LMG 18044 / NCTC 12198 / 12198</strain>
    </source>
</reference>
<dbReference type="KEGG" id="hms:HMU12910"/>
<evidence type="ECO:0000256" key="11">
    <source>
        <dbReference type="RuleBase" id="RU365097"/>
    </source>
</evidence>
<feature type="domain" description="ABC transmembrane type-1" evidence="12">
    <location>
        <begin position="11"/>
        <end position="215"/>
    </location>
</feature>
<protein>
    <recommendedName>
        <fullName evidence="11">Molybdenum transport system permease</fullName>
    </recommendedName>
</protein>
<keyword evidence="9 10" id="KW-0472">Membrane</keyword>
<keyword evidence="7 10" id="KW-0812">Transmembrane</keyword>
<dbReference type="AlphaFoldDB" id="D3UJ70"/>
<feature type="transmembrane region" description="Helical" evidence="10">
    <location>
        <begin position="88"/>
        <end position="108"/>
    </location>
</feature>
<comment type="subcellular location">
    <subcellularLocation>
        <location evidence="2 10">Cell membrane</location>
        <topology evidence="2 10">Multi-pass membrane protein</topology>
    </subcellularLocation>
</comment>
<dbReference type="EMBL" id="FN555004">
    <property type="protein sequence ID" value="CBG40545.1"/>
    <property type="molecule type" value="Genomic_DNA"/>
</dbReference>
<evidence type="ECO:0000256" key="5">
    <source>
        <dbReference type="ARBA" id="ARBA00022475"/>
    </source>
</evidence>
<accession>D3UJ70</accession>
<evidence type="ECO:0000256" key="2">
    <source>
        <dbReference type="ARBA" id="ARBA00004651"/>
    </source>
</evidence>
<dbReference type="CDD" id="cd06261">
    <property type="entry name" value="TM_PBP2"/>
    <property type="match status" value="1"/>
</dbReference>
<feature type="transmembrane region" description="Helical" evidence="10">
    <location>
        <begin position="200"/>
        <end position="218"/>
    </location>
</feature>
<comment type="similarity">
    <text evidence="3 11">Belongs to the binding-protein-dependent transport system permease family. CysTW subfamily.</text>
</comment>
<dbReference type="GO" id="GO:0005886">
    <property type="term" value="C:plasma membrane"/>
    <property type="evidence" value="ECO:0007669"/>
    <property type="project" value="UniProtKB-SubCell"/>
</dbReference>
<dbReference type="NCBIfam" id="TIGR02141">
    <property type="entry name" value="modB_ABC"/>
    <property type="match status" value="1"/>
</dbReference>
<evidence type="ECO:0000313" key="13">
    <source>
        <dbReference type="EMBL" id="CBG40545.1"/>
    </source>
</evidence>
<evidence type="ECO:0000313" key="14">
    <source>
        <dbReference type="Proteomes" id="UP000001522"/>
    </source>
</evidence>
<evidence type="ECO:0000256" key="4">
    <source>
        <dbReference type="ARBA" id="ARBA00022448"/>
    </source>
</evidence>
<dbReference type="InterPro" id="IPR035906">
    <property type="entry name" value="MetI-like_sf"/>
</dbReference>
<dbReference type="PANTHER" id="PTHR30183">
    <property type="entry name" value="MOLYBDENUM TRANSPORT SYSTEM PERMEASE PROTEIN MODB"/>
    <property type="match status" value="1"/>
</dbReference>
<dbReference type="Pfam" id="PF00528">
    <property type="entry name" value="BPD_transp_1"/>
    <property type="match status" value="1"/>
</dbReference>
<feature type="transmembrane region" description="Helical" evidence="10">
    <location>
        <begin position="20"/>
        <end position="38"/>
    </location>
</feature>
<feature type="transmembrane region" description="Helical" evidence="10">
    <location>
        <begin position="134"/>
        <end position="161"/>
    </location>
</feature>
<feature type="transmembrane region" description="Helical" evidence="10">
    <location>
        <begin position="50"/>
        <end position="68"/>
    </location>
</feature>
<dbReference type="PANTHER" id="PTHR30183:SF8">
    <property type="entry name" value="MOLYBDENUM TRANSPORT SYSTEM PERMEASE"/>
    <property type="match status" value="1"/>
</dbReference>
<comment type="function">
    <text evidence="1 11">Part of the binding-protein-dependent transport system for molybdenum; probably responsible for the translocation of the substrate across the membrane.</text>
</comment>
<evidence type="ECO:0000256" key="8">
    <source>
        <dbReference type="ARBA" id="ARBA00022989"/>
    </source>
</evidence>
<dbReference type="Gene3D" id="1.10.3720.10">
    <property type="entry name" value="MetI-like"/>
    <property type="match status" value="1"/>
</dbReference>
<organism evidence="13 14">
    <name type="scientific">Helicobacter mustelae (strain ATCC 43772 / CCUG 25715 / CIP 103759 / LMG 18044 / NCTC 12198 / R85-136P)</name>
    <name type="common">Campylobacter mustelae</name>
    <dbReference type="NCBI Taxonomy" id="679897"/>
    <lineage>
        <taxon>Bacteria</taxon>
        <taxon>Pseudomonadati</taxon>
        <taxon>Campylobacterota</taxon>
        <taxon>Epsilonproteobacteria</taxon>
        <taxon>Campylobacterales</taxon>
        <taxon>Helicobacteraceae</taxon>
        <taxon>Helicobacter</taxon>
    </lineage>
</organism>
<dbReference type="InterPro" id="IPR000515">
    <property type="entry name" value="MetI-like"/>
</dbReference>
<dbReference type="HOGENOM" id="CLU_016047_14_3_7"/>
<dbReference type="InterPro" id="IPR011867">
    <property type="entry name" value="ModB_ABC"/>
</dbReference>
<keyword evidence="6 11" id="KW-0500">Molybdenum</keyword>
<dbReference type="GO" id="GO:0015098">
    <property type="term" value="F:molybdate ion transmembrane transporter activity"/>
    <property type="evidence" value="ECO:0007669"/>
    <property type="project" value="UniProtKB-UniRule"/>
</dbReference>
<dbReference type="STRING" id="679897.HMU12910"/>
<dbReference type="eggNOG" id="COG4149">
    <property type="taxonomic scope" value="Bacteria"/>
</dbReference>